<dbReference type="Pfam" id="PF13672">
    <property type="entry name" value="PP2C_2"/>
    <property type="match status" value="1"/>
</dbReference>
<keyword evidence="3 8" id="KW-0418">Kinase</keyword>
<dbReference type="GO" id="GO:0016301">
    <property type="term" value="F:kinase activity"/>
    <property type="evidence" value="ECO:0007669"/>
    <property type="project" value="UniProtKB-KW"/>
</dbReference>
<keyword evidence="5" id="KW-1133">Transmembrane helix</keyword>
<evidence type="ECO:0000256" key="5">
    <source>
        <dbReference type="SAM" id="Phobius"/>
    </source>
</evidence>
<dbReference type="PROSITE" id="PS00109">
    <property type="entry name" value="PROTEIN_KINASE_TYR"/>
    <property type="match status" value="1"/>
</dbReference>
<keyword evidence="9" id="KW-1185">Reference proteome</keyword>
<dbReference type="SUPFAM" id="SSF56112">
    <property type="entry name" value="Protein kinase-like (PK-like)"/>
    <property type="match status" value="1"/>
</dbReference>
<dbReference type="Gene3D" id="3.30.200.20">
    <property type="entry name" value="Phosphorylase Kinase, domain 1"/>
    <property type="match status" value="1"/>
</dbReference>
<dbReference type="InterPro" id="IPR036457">
    <property type="entry name" value="PPM-type-like_dom_sf"/>
</dbReference>
<accession>A0ABR5YWU8</accession>
<keyword evidence="1" id="KW-0808">Transferase</keyword>
<keyword evidence="2" id="KW-0547">Nucleotide-binding</keyword>
<comment type="caution">
    <text evidence="8">The sequence shown here is derived from an EMBL/GenBank/DDBJ whole genome shotgun (WGS) entry which is preliminary data.</text>
</comment>
<dbReference type="InterPro" id="IPR011009">
    <property type="entry name" value="Kinase-like_dom_sf"/>
</dbReference>
<dbReference type="PROSITE" id="PS51746">
    <property type="entry name" value="PPM_2"/>
    <property type="match status" value="1"/>
</dbReference>
<proteinExistence type="predicted"/>
<reference evidence="8 9" key="1">
    <citation type="submission" date="2020-02" db="EMBL/GenBank/DDBJ databases">
        <title>Synteny-based analysis reveals conserved mechanism for high triclosan tolerance in Pseudomonas, as well as instances of horizontal transfer.</title>
        <authorList>
            <person name="Mcfarland A.G."/>
            <person name="Bertucci H.K."/>
            <person name="Litmann E."/>
            <person name="Shen J."/>
            <person name="Huttenhower C."/>
            <person name="Hartmann E.M."/>
        </authorList>
    </citation>
    <scope>NUCLEOTIDE SEQUENCE [LARGE SCALE GENOMIC DNA]</scope>
    <source>
        <strain evidence="8 9">115A1</strain>
    </source>
</reference>
<evidence type="ECO:0000313" key="9">
    <source>
        <dbReference type="Proteomes" id="UP000786387"/>
    </source>
</evidence>
<feature type="domain" description="PPM-type phosphatase" evidence="7">
    <location>
        <begin position="8"/>
        <end position="239"/>
    </location>
</feature>
<feature type="transmembrane region" description="Helical" evidence="5">
    <location>
        <begin position="554"/>
        <end position="572"/>
    </location>
</feature>
<dbReference type="Pfam" id="PF00069">
    <property type="entry name" value="Pkinase"/>
    <property type="match status" value="1"/>
</dbReference>
<feature type="domain" description="Protein kinase" evidence="6">
    <location>
        <begin position="272"/>
        <end position="540"/>
    </location>
</feature>
<dbReference type="CDD" id="cd14014">
    <property type="entry name" value="STKc_PknB_like"/>
    <property type="match status" value="1"/>
</dbReference>
<dbReference type="Proteomes" id="UP000786387">
    <property type="component" value="Unassembled WGS sequence"/>
</dbReference>
<evidence type="ECO:0000256" key="4">
    <source>
        <dbReference type="ARBA" id="ARBA00022840"/>
    </source>
</evidence>
<keyword evidence="4" id="KW-0067">ATP-binding</keyword>
<dbReference type="PANTHER" id="PTHR43289:SF6">
    <property type="entry name" value="SERINE_THREONINE-PROTEIN KINASE NEKL-3"/>
    <property type="match status" value="1"/>
</dbReference>
<dbReference type="EMBL" id="JAAMRF010000002">
    <property type="protein sequence ID" value="MBA1272405.1"/>
    <property type="molecule type" value="Genomic_DNA"/>
</dbReference>
<dbReference type="Gene3D" id="3.60.40.10">
    <property type="entry name" value="PPM-type phosphatase domain"/>
    <property type="match status" value="1"/>
</dbReference>
<dbReference type="SMART" id="SM00331">
    <property type="entry name" value="PP2C_SIG"/>
    <property type="match status" value="1"/>
</dbReference>
<evidence type="ECO:0000259" key="6">
    <source>
        <dbReference type="PROSITE" id="PS50011"/>
    </source>
</evidence>
<dbReference type="SUPFAM" id="SSF81606">
    <property type="entry name" value="PP2C-like"/>
    <property type="match status" value="1"/>
</dbReference>
<dbReference type="InterPro" id="IPR001932">
    <property type="entry name" value="PPM-type_phosphatase-like_dom"/>
</dbReference>
<organism evidence="8 9">
    <name type="scientific">Stutzerimonas azotifigens</name>
    <dbReference type="NCBI Taxonomy" id="291995"/>
    <lineage>
        <taxon>Bacteria</taxon>
        <taxon>Pseudomonadati</taxon>
        <taxon>Pseudomonadota</taxon>
        <taxon>Gammaproteobacteria</taxon>
        <taxon>Pseudomonadales</taxon>
        <taxon>Pseudomonadaceae</taxon>
        <taxon>Stutzerimonas</taxon>
    </lineage>
</organism>
<name>A0ABR5YWU8_9GAMM</name>
<dbReference type="RefSeq" id="WP_181069373.1">
    <property type="nucleotide sequence ID" value="NZ_JAAMRF010000002.1"/>
</dbReference>
<evidence type="ECO:0000313" key="8">
    <source>
        <dbReference type="EMBL" id="MBA1272405.1"/>
    </source>
</evidence>
<sequence>MSNRLSISAGQHSDPGRKAVNQDFHGLCVPGEPLLGSKGIAVALADGISSSDVSHIASETAVKSLLQDYFCTPEAWSVKKSAQRVLVATNYWLHAQTRQSRYRYDQDRGYVCTLSALILKTTTAHLFHIGDARIYRLRGGQLEQLTEDHRVWASQGKSYLGRALGINAHLEIDYRSLPLERGDHFVLTTDGVYEHLDERWIVAAIEQGGDDLDAAARGLVEQAYAAGSDDNLTVQIVRIDSLPEQAADELGQQVADLALPPVLEPRMRFDGYRIERELHASSRSHVYLATDEESGETLVLKTPSIDLQSDAAYLERFLTEEWIARRIDSPHVVRPCTQRRARRYLYTATEYIEGRTLAQWMIDNPRPDLETVRGLVEQIARGLRAFHRLEMVHQDLRPANLMIDASGTVRIIDFGSTRVAGLVEASPKGTLDSPLGTAAYTAPECFLGEPASARSDLFSLGVIAYQMLTGRLPYGTRVATSRTRAAQKRLAYAPAREVNRDLPPWVDDVLRKALHPDPYKRYGELSEFVFDLRQPGRALLEKARPPLMERDPVLFWKCVSLALAVVIALLLGR</sequence>
<dbReference type="CDD" id="cd00143">
    <property type="entry name" value="PP2Cc"/>
    <property type="match status" value="1"/>
</dbReference>
<keyword evidence="5" id="KW-0472">Membrane</keyword>
<protein>
    <submittedName>
        <fullName evidence="8">Bifunctional protein-serine/threonine kinase/phosphatase</fullName>
    </submittedName>
</protein>
<dbReference type="SMART" id="SM00332">
    <property type="entry name" value="PP2Cc"/>
    <property type="match status" value="1"/>
</dbReference>
<dbReference type="PANTHER" id="PTHR43289">
    <property type="entry name" value="MITOGEN-ACTIVATED PROTEIN KINASE KINASE KINASE 20-RELATED"/>
    <property type="match status" value="1"/>
</dbReference>
<evidence type="ECO:0000256" key="1">
    <source>
        <dbReference type="ARBA" id="ARBA00022679"/>
    </source>
</evidence>
<evidence type="ECO:0000259" key="7">
    <source>
        <dbReference type="PROSITE" id="PS51746"/>
    </source>
</evidence>
<dbReference type="PROSITE" id="PS50011">
    <property type="entry name" value="PROTEIN_KINASE_DOM"/>
    <property type="match status" value="1"/>
</dbReference>
<dbReference type="InterPro" id="IPR008266">
    <property type="entry name" value="Tyr_kinase_AS"/>
</dbReference>
<dbReference type="Gene3D" id="1.10.510.10">
    <property type="entry name" value="Transferase(Phosphotransferase) domain 1"/>
    <property type="match status" value="1"/>
</dbReference>
<evidence type="ECO:0000256" key="2">
    <source>
        <dbReference type="ARBA" id="ARBA00022741"/>
    </source>
</evidence>
<evidence type="ECO:0000256" key="3">
    <source>
        <dbReference type="ARBA" id="ARBA00022777"/>
    </source>
</evidence>
<keyword evidence="5" id="KW-0812">Transmembrane</keyword>
<gene>
    <name evidence="8" type="ORF">G7026_03435</name>
</gene>
<dbReference type="InterPro" id="IPR000719">
    <property type="entry name" value="Prot_kinase_dom"/>
</dbReference>